<protein>
    <submittedName>
        <fullName evidence="1">HAD family phosphatase</fullName>
    </submittedName>
</protein>
<dbReference type="SFLD" id="SFLDG01129">
    <property type="entry name" value="C1.5:_HAD__Beta-PGM__Phosphata"/>
    <property type="match status" value="1"/>
</dbReference>
<organism evidence="1 2">
    <name type="scientific">Paenibacillus ginsengarvi</name>
    <dbReference type="NCBI Taxonomy" id="400777"/>
    <lineage>
        <taxon>Bacteria</taxon>
        <taxon>Bacillati</taxon>
        <taxon>Bacillota</taxon>
        <taxon>Bacilli</taxon>
        <taxon>Bacillales</taxon>
        <taxon>Paenibacillaceae</taxon>
        <taxon>Paenibacillus</taxon>
    </lineage>
</organism>
<gene>
    <name evidence="1" type="ORF">D7M11_25655</name>
</gene>
<comment type="caution">
    <text evidence="1">The sequence shown here is derived from an EMBL/GenBank/DDBJ whole genome shotgun (WGS) entry which is preliminary data.</text>
</comment>
<dbReference type="Pfam" id="PF13419">
    <property type="entry name" value="HAD_2"/>
    <property type="match status" value="1"/>
</dbReference>
<name>A0A3B0BRJ9_9BACL</name>
<dbReference type="PANTHER" id="PTHR18901">
    <property type="entry name" value="2-DEOXYGLUCOSE-6-PHOSPHATE PHOSPHATASE 2"/>
    <property type="match status" value="1"/>
</dbReference>
<dbReference type="OrthoDB" id="9797743at2"/>
<evidence type="ECO:0000313" key="1">
    <source>
        <dbReference type="EMBL" id="RKN75893.1"/>
    </source>
</evidence>
<proteinExistence type="predicted"/>
<dbReference type="EMBL" id="RBAH01000022">
    <property type="protein sequence ID" value="RKN75893.1"/>
    <property type="molecule type" value="Genomic_DNA"/>
</dbReference>
<keyword evidence="2" id="KW-1185">Reference proteome</keyword>
<dbReference type="InterPro" id="IPR036412">
    <property type="entry name" value="HAD-like_sf"/>
</dbReference>
<dbReference type="InterPro" id="IPR023214">
    <property type="entry name" value="HAD_sf"/>
</dbReference>
<dbReference type="Proteomes" id="UP000282311">
    <property type="component" value="Unassembled WGS sequence"/>
</dbReference>
<dbReference type="SFLD" id="SFLDS00003">
    <property type="entry name" value="Haloacid_Dehalogenase"/>
    <property type="match status" value="1"/>
</dbReference>
<dbReference type="Gene3D" id="3.40.50.1000">
    <property type="entry name" value="HAD superfamily/HAD-like"/>
    <property type="match status" value="1"/>
</dbReference>
<dbReference type="SUPFAM" id="SSF56784">
    <property type="entry name" value="HAD-like"/>
    <property type="match status" value="1"/>
</dbReference>
<dbReference type="InterPro" id="IPR023198">
    <property type="entry name" value="PGP-like_dom2"/>
</dbReference>
<dbReference type="RefSeq" id="WP_120750122.1">
    <property type="nucleotide sequence ID" value="NZ_RBAH01000022.1"/>
</dbReference>
<dbReference type="PANTHER" id="PTHR18901:SF38">
    <property type="entry name" value="PSEUDOURIDINE-5'-PHOSPHATASE"/>
    <property type="match status" value="1"/>
</dbReference>
<dbReference type="NCBIfam" id="TIGR01509">
    <property type="entry name" value="HAD-SF-IA-v3"/>
    <property type="match status" value="1"/>
</dbReference>
<dbReference type="InterPro" id="IPR006439">
    <property type="entry name" value="HAD-SF_hydro_IA"/>
</dbReference>
<dbReference type="AlphaFoldDB" id="A0A3B0BRJ9"/>
<reference evidence="1 2" key="1">
    <citation type="journal article" date="2007" name="Int. J. Syst. Evol. Microbiol.">
        <title>Paenibacillus ginsengarvi sp. nov., isolated from soil from ginseng cultivation.</title>
        <authorList>
            <person name="Yoon M.H."/>
            <person name="Ten L.N."/>
            <person name="Im W.T."/>
        </authorList>
    </citation>
    <scope>NUCLEOTIDE SEQUENCE [LARGE SCALE GENOMIC DNA]</scope>
    <source>
        <strain evidence="1 2">KCTC 13059</strain>
    </source>
</reference>
<sequence length="213" mass="23824">MVQGVIFDFDGVILDTETMEYKIMNEIFAENGAHLPIHLWEQRIGGNKNNFDPYAYLLRSSETAFSKAELKAYKKKKVEEQLGMLQIMPGVEKLLEEASAKKIAIGLASSSPRKRVVELLSRYGLLRYFEYMATAEDVLHVKPYPDLYLHVLALMNLNPGDVFAIEDSPAGAKAAKSAGLFCVVVPNEVTKPLTFEPVNLKLNSLLELDLAKM</sequence>
<evidence type="ECO:0000313" key="2">
    <source>
        <dbReference type="Proteomes" id="UP000282311"/>
    </source>
</evidence>
<accession>A0A3B0BRJ9</accession>
<dbReference type="Gene3D" id="1.10.150.240">
    <property type="entry name" value="Putative phosphatase, domain 2"/>
    <property type="match status" value="1"/>
</dbReference>
<dbReference type="InterPro" id="IPR041492">
    <property type="entry name" value="HAD_2"/>
</dbReference>
<dbReference type="SFLD" id="SFLDG01135">
    <property type="entry name" value="C1.5.6:_HAD__Beta-PGM__Phospha"/>
    <property type="match status" value="1"/>
</dbReference>